<protein>
    <submittedName>
        <fullName evidence="1">Uncharacterized protein</fullName>
    </submittedName>
</protein>
<name>A0A0B7I6G4_9FLAO</name>
<dbReference type="EMBL" id="CDOI01000157">
    <property type="protein sequence ID" value="CEN47521.1"/>
    <property type="molecule type" value="Genomic_DNA"/>
</dbReference>
<dbReference type="Gene3D" id="2.180.10.10">
    <property type="entry name" value="RHS repeat-associated core"/>
    <property type="match status" value="1"/>
</dbReference>
<evidence type="ECO:0000313" key="2">
    <source>
        <dbReference type="Proteomes" id="UP000045051"/>
    </source>
</evidence>
<keyword evidence="2" id="KW-1185">Reference proteome</keyword>
<dbReference type="RefSeq" id="WP_042344616.1">
    <property type="nucleotide sequence ID" value="NZ_CDOI01000157.1"/>
</dbReference>
<dbReference type="Proteomes" id="UP000045051">
    <property type="component" value="Unassembled WGS sequence"/>
</dbReference>
<accession>A0A0B7I6G4</accession>
<dbReference type="AlphaFoldDB" id="A0A0B7I6G4"/>
<proteinExistence type="predicted"/>
<organism evidence="1 2">
    <name type="scientific">Capnocytophaga canis</name>
    <dbReference type="NCBI Taxonomy" id="1848903"/>
    <lineage>
        <taxon>Bacteria</taxon>
        <taxon>Pseudomonadati</taxon>
        <taxon>Bacteroidota</taxon>
        <taxon>Flavobacteriia</taxon>
        <taxon>Flavobacteriales</taxon>
        <taxon>Flavobacteriaceae</taxon>
        <taxon>Capnocytophaga</taxon>
    </lineage>
</organism>
<evidence type="ECO:0000313" key="1">
    <source>
        <dbReference type="EMBL" id="CEN47521.1"/>
    </source>
</evidence>
<gene>
    <name evidence="1" type="ORF">CCAND38_450004</name>
</gene>
<sequence>MKKIITFALIFLNGMLLAQQYRPLSEQKNGLILSKLDWQNDLQSENLKGKIKSIETYFYNEGSLSPQGKEFMKQEKRFFELFHYNPHGNLTEHHPPHDSIPVVWKYNPNHQPIAVSSRWANIQYFYENGLLVGAVLKTENTVTESKITLNEKGNVIKQTLSRKKISVGEHNLEYDENGYLSKFQEVSPLGILDILYTNDSLGRVLKETILENDAVVKTKTMQYNPNGDLIQEIDGAYTKTFSYEYDNQGNWMLRYEYINNKRTGITERVITYYE</sequence>
<reference evidence="1 2" key="1">
    <citation type="submission" date="2015-01" db="EMBL/GenBank/DDBJ databases">
        <authorList>
            <person name="Xiang T."/>
            <person name="Song Y."/>
            <person name="Huang L."/>
            <person name="Wang B."/>
            <person name="Wu P."/>
        </authorList>
    </citation>
    <scope>NUCLEOTIDE SEQUENCE [LARGE SCALE GENOMIC DNA]</scope>
    <source>
        <strain evidence="1 2">CcD38</strain>
    </source>
</reference>